<dbReference type="Gene3D" id="3.40.30.10">
    <property type="entry name" value="Glutaredoxin"/>
    <property type="match status" value="1"/>
</dbReference>
<comment type="similarity">
    <text evidence="1">Belongs to the GST superfamily.</text>
</comment>
<feature type="domain" description="GST C-terminal" evidence="6">
    <location>
        <begin position="85"/>
        <end position="217"/>
    </location>
</feature>
<dbReference type="SUPFAM" id="SSF52833">
    <property type="entry name" value="Thioredoxin-like"/>
    <property type="match status" value="1"/>
</dbReference>
<dbReference type="SFLD" id="SFLDG00358">
    <property type="entry name" value="Main_(cytGST)"/>
    <property type="match status" value="1"/>
</dbReference>
<keyword evidence="3" id="KW-0808">Transferase</keyword>
<dbReference type="InterPro" id="IPR036249">
    <property type="entry name" value="Thioredoxin-like_sf"/>
</dbReference>
<dbReference type="GeneID" id="41978320"/>
<dbReference type="Pfam" id="PF13409">
    <property type="entry name" value="GST_N_2"/>
    <property type="match status" value="1"/>
</dbReference>
<dbReference type="STRING" id="1093900.A0A507ASH6"/>
<feature type="domain" description="GST N-terminal" evidence="5">
    <location>
        <begin position="6"/>
        <end position="87"/>
    </location>
</feature>
<protein>
    <recommendedName>
        <fullName evidence="2">glutathione transferase</fullName>
        <ecNumber evidence="2">2.5.1.18</ecNumber>
    </recommendedName>
</protein>
<gene>
    <name evidence="7" type="ORF">E0L32_010873</name>
</gene>
<dbReference type="InterPro" id="IPR004045">
    <property type="entry name" value="Glutathione_S-Trfase_N"/>
</dbReference>
<dbReference type="Gene3D" id="3.40.462.20">
    <property type="match status" value="1"/>
</dbReference>
<dbReference type="InParanoid" id="A0A507ASH6"/>
<proteinExistence type="inferred from homology"/>
<evidence type="ECO:0000313" key="7">
    <source>
        <dbReference type="EMBL" id="TPX07170.1"/>
    </source>
</evidence>
<accession>A0A507ASH6</accession>
<evidence type="ECO:0000313" key="8">
    <source>
        <dbReference type="Proteomes" id="UP000319257"/>
    </source>
</evidence>
<evidence type="ECO:0000256" key="2">
    <source>
        <dbReference type="ARBA" id="ARBA00012452"/>
    </source>
</evidence>
<dbReference type="InterPro" id="IPR040079">
    <property type="entry name" value="Glutathione_S-Trfase"/>
</dbReference>
<reference evidence="7 8" key="1">
    <citation type="submission" date="2019-06" db="EMBL/GenBank/DDBJ databases">
        <title>Draft genome sequence of the filamentous fungus Phialemoniopsis curvata isolated from diesel fuel.</title>
        <authorList>
            <person name="Varaljay V.A."/>
            <person name="Lyon W.J."/>
            <person name="Crouch A.L."/>
            <person name="Drake C.E."/>
            <person name="Hollomon J.M."/>
            <person name="Nadeau L.J."/>
            <person name="Nunn H.S."/>
            <person name="Stevenson B.S."/>
            <person name="Bojanowski C.L."/>
            <person name="Crookes-Goodson W.J."/>
        </authorList>
    </citation>
    <scope>NUCLEOTIDE SEQUENCE [LARGE SCALE GENOMIC DNA]</scope>
    <source>
        <strain evidence="7 8">D216</strain>
    </source>
</reference>
<dbReference type="PROSITE" id="PS50404">
    <property type="entry name" value="GST_NTER"/>
    <property type="match status" value="1"/>
</dbReference>
<comment type="catalytic activity">
    <reaction evidence="4">
        <text>RX + glutathione = an S-substituted glutathione + a halide anion + H(+)</text>
        <dbReference type="Rhea" id="RHEA:16437"/>
        <dbReference type="ChEBI" id="CHEBI:15378"/>
        <dbReference type="ChEBI" id="CHEBI:16042"/>
        <dbReference type="ChEBI" id="CHEBI:17792"/>
        <dbReference type="ChEBI" id="CHEBI:57925"/>
        <dbReference type="ChEBI" id="CHEBI:90779"/>
        <dbReference type="EC" id="2.5.1.18"/>
    </reaction>
</comment>
<dbReference type="AlphaFoldDB" id="A0A507ASH6"/>
<dbReference type="OrthoDB" id="2151789at2759"/>
<evidence type="ECO:0000256" key="3">
    <source>
        <dbReference type="ARBA" id="ARBA00022679"/>
    </source>
</evidence>
<dbReference type="InterPro" id="IPR010987">
    <property type="entry name" value="Glutathione-S-Trfase_C-like"/>
</dbReference>
<sequence length="497" mass="56278">MTSEVKPLKLYRTGPTTNPVKVWFVLEELGVPYELVEVAGSDVKKEPFISLNPNGRVPALVDPNKNITLWEATEYDPEAKLQYTTLPEKYTTRCWEHFQMSGQGPYFGQGVWFVRLHQEKVQSAIDRYVAETHRIFKVVDDHLTKQGTNFLVGDKITYADYMWIPWFYGIGYVHVGEDFTVYKNVAAWQGRVLARPAAQRVVAELTENAIGHIESKSTHLWTALKGGLNNFGIVTSITMKAFASAHIWRGVTAYMAIVFPEMIERIYDFVHNEDVENTHVMCSTAFSHGHKAASCVMYHTEGKVDPPSLQCFSTLQRQMEHYSTRRNATNLEYTAFWATVTIKADVALMKACHVEFEAILAEINGVEGLMIVLGFRPLTRALLANSTKSGGNAMQIPVSDGPLIIIMIQTMWSNAADNTRIFPALEDLKNKLKQLASESQLLHPYIFTNYAYQRDDVIARYGKESVKTLWEVSKKYDPVGVFQRAVPGGFKLPEVWN</sequence>
<evidence type="ECO:0000256" key="1">
    <source>
        <dbReference type="ARBA" id="ARBA00007409"/>
    </source>
</evidence>
<evidence type="ECO:0000259" key="6">
    <source>
        <dbReference type="PROSITE" id="PS50405"/>
    </source>
</evidence>
<dbReference type="Gene3D" id="1.20.1050.10">
    <property type="match status" value="1"/>
</dbReference>
<evidence type="ECO:0000256" key="4">
    <source>
        <dbReference type="ARBA" id="ARBA00047960"/>
    </source>
</evidence>
<dbReference type="InterPro" id="IPR016169">
    <property type="entry name" value="FAD-bd_PCMH_sub2"/>
</dbReference>
<dbReference type="Pfam" id="PF13410">
    <property type="entry name" value="GST_C_2"/>
    <property type="match status" value="1"/>
</dbReference>
<dbReference type="PROSITE" id="PS50405">
    <property type="entry name" value="GST_CTER"/>
    <property type="match status" value="1"/>
</dbReference>
<dbReference type="SUPFAM" id="SSF47616">
    <property type="entry name" value="GST C-terminal domain-like"/>
    <property type="match status" value="1"/>
</dbReference>
<dbReference type="Proteomes" id="UP000319257">
    <property type="component" value="Unassembled WGS sequence"/>
</dbReference>
<dbReference type="SFLD" id="SFLDS00019">
    <property type="entry name" value="Glutathione_Transferase_(cytos"/>
    <property type="match status" value="1"/>
</dbReference>
<dbReference type="PANTHER" id="PTHR44051:SF20">
    <property type="entry name" value="GLUTATHIONE TRANSFERASE 1 (EUROFUNG)"/>
    <property type="match status" value="1"/>
</dbReference>
<name>A0A507ASH6_9PEZI</name>
<evidence type="ECO:0000259" key="5">
    <source>
        <dbReference type="PROSITE" id="PS50404"/>
    </source>
</evidence>
<keyword evidence="8" id="KW-1185">Reference proteome</keyword>
<dbReference type="EC" id="2.5.1.18" evidence="2"/>
<dbReference type="Gene3D" id="3.30.465.10">
    <property type="match status" value="1"/>
</dbReference>
<dbReference type="PANTHER" id="PTHR44051">
    <property type="entry name" value="GLUTATHIONE S-TRANSFERASE-RELATED"/>
    <property type="match status" value="1"/>
</dbReference>
<dbReference type="InterPro" id="IPR036282">
    <property type="entry name" value="Glutathione-S-Trfase_C_sf"/>
</dbReference>
<dbReference type="GO" id="GO:0004364">
    <property type="term" value="F:glutathione transferase activity"/>
    <property type="evidence" value="ECO:0007669"/>
    <property type="project" value="UniProtKB-EC"/>
</dbReference>
<organism evidence="7 8">
    <name type="scientific">Thyridium curvatum</name>
    <dbReference type="NCBI Taxonomy" id="1093900"/>
    <lineage>
        <taxon>Eukaryota</taxon>
        <taxon>Fungi</taxon>
        <taxon>Dikarya</taxon>
        <taxon>Ascomycota</taxon>
        <taxon>Pezizomycotina</taxon>
        <taxon>Sordariomycetes</taxon>
        <taxon>Sordariomycetidae</taxon>
        <taxon>Thyridiales</taxon>
        <taxon>Thyridiaceae</taxon>
        <taxon>Thyridium</taxon>
    </lineage>
</organism>
<comment type="caution">
    <text evidence="7">The sequence shown here is derived from an EMBL/GenBank/DDBJ whole genome shotgun (WGS) entry which is preliminary data.</text>
</comment>
<dbReference type="EMBL" id="SKBQ01000093">
    <property type="protein sequence ID" value="TPX07170.1"/>
    <property type="molecule type" value="Genomic_DNA"/>
</dbReference>
<dbReference type="RefSeq" id="XP_030988881.1">
    <property type="nucleotide sequence ID" value="XM_031133538.1"/>
</dbReference>